<dbReference type="InterPro" id="IPR046523">
    <property type="entry name" value="UTP20_dom"/>
</dbReference>
<protein>
    <submittedName>
        <fullName evidence="5">840_t:CDS:1</fullName>
    </submittedName>
</protein>
<dbReference type="SUPFAM" id="SSF48371">
    <property type="entry name" value="ARM repeat"/>
    <property type="match status" value="3"/>
</dbReference>
<dbReference type="InterPro" id="IPR011430">
    <property type="entry name" value="UTP20_N"/>
</dbReference>
<dbReference type="GO" id="GO:0030686">
    <property type="term" value="C:90S preribosome"/>
    <property type="evidence" value="ECO:0007669"/>
    <property type="project" value="TreeGrafter"/>
</dbReference>
<evidence type="ECO:0000313" key="6">
    <source>
        <dbReference type="Proteomes" id="UP000789706"/>
    </source>
</evidence>
<dbReference type="GO" id="GO:0032040">
    <property type="term" value="C:small-subunit processome"/>
    <property type="evidence" value="ECO:0007669"/>
    <property type="project" value="TreeGrafter"/>
</dbReference>
<evidence type="ECO:0000259" key="3">
    <source>
        <dbReference type="Pfam" id="PF07539"/>
    </source>
</evidence>
<dbReference type="OrthoDB" id="360653at2759"/>
<evidence type="ECO:0000256" key="1">
    <source>
        <dbReference type="PROSITE-ProRule" id="PRU00103"/>
    </source>
</evidence>
<organism evidence="5 6">
    <name type="scientific">Diversispora eburnea</name>
    <dbReference type="NCBI Taxonomy" id="1213867"/>
    <lineage>
        <taxon>Eukaryota</taxon>
        <taxon>Fungi</taxon>
        <taxon>Fungi incertae sedis</taxon>
        <taxon>Mucoromycota</taxon>
        <taxon>Glomeromycotina</taxon>
        <taxon>Glomeromycetes</taxon>
        <taxon>Diversisporales</taxon>
        <taxon>Diversisporaceae</taxon>
        <taxon>Diversispora</taxon>
    </lineage>
</organism>
<evidence type="ECO:0000313" key="5">
    <source>
        <dbReference type="EMBL" id="CAG8499255.1"/>
    </source>
</evidence>
<feature type="domain" description="U3 small nucleolar RNA-associated protein 20 N-terminal" evidence="3">
    <location>
        <begin position="748"/>
        <end position="1371"/>
    </location>
</feature>
<dbReference type="PANTHER" id="PTHR17695:SF11">
    <property type="entry name" value="SMALL SUBUNIT PROCESSOME COMPONENT 20 HOMOLOG"/>
    <property type="match status" value="1"/>
</dbReference>
<dbReference type="InterPro" id="IPR016024">
    <property type="entry name" value="ARM-type_fold"/>
</dbReference>
<name>A0A9N8ZKU2_9GLOM</name>
<dbReference type="PROSITE" id="PS50077">
    <property type="entry name" value="HEAT_REPEAT"/>
    <property type="match status" value="1"/>
</dbReference>
<dbReference type="EMBL" id="CAJVPK010000357">
    <property type="protein sequence ID" value="CAG8499255.1"/>
    <property type="molecule type" value="Genomic_DNA"/>
</dbReference>
<sequence length="2382" mass="276383">MNTKELNTGEGKNRYKYQPFNVLVENLEIDITQTWKEFNLSTDFATFVYEISSHCQSLPQLLYHKEKIIQILENHLKVKNSQALEPLLEDLGIEFYPYFEQIIATIIPLTKLRDVKTLKHAFNCIAYLFKYLFNQIIVDLRPTYRLIAPLFGEKSDKSYIRRFAAESFAYLLRHVKGEKLTNIIDYIFELFNESPSDTYLEGLCMIFYETAQDSDNKLHDSAIDLMQELLNKLYKDSSININNIESIYSYHVITSTTIALIHHSKSEHFSPLWDFYLKELKNNYDFLCKEYENSKNDLPKGIFIKVGITLSLARICLTVRKGNRVKEGLIKFQSQNIIDGLLSLLNQDCDWELKVNNLSQSHLDSKGNENYSHIALVSAVLTIIPHTTFSFSTTFDALLIFIETLVQFLRSVDSKSVKLHQERSLTVGSPYVLIINLIGQAIGTLTKICRINSEPENIEKLVKIWNLVIDEILIAYNDNLVILKGVSEYLDSLRSSKKHDNLFGTNNLEKIYPQLKCNLSSYLNQRRFYSLKILSIFDQFCLNGSEPSNNNIQEYCEIFSICLKFEEIETTVTTYRNKAMLLRKLDTLISTQKVPKFYYEVIPLLCFGIFTINFSAIWKDAIDSLVNFAKINPKEFWNFIYNELSKSQDSKFEQTGFSKKTLESFFKEDQIYLKSTHSSSGISFECPNLFKFNKLAEDSYHFITDKFANSCIRHYISCCVPENDKFDFWNYYSLLIKALIEVPHIAEEHSRQLIPLFLHFTNKKNDSISDGILRNVYLRFLAKGDIKIQALALECLFTWKYKGVVPYEDNLRNFVDESKFRDELSTFSLNMENGSIEIGHRTEVMPIIIRLLYGRMIARKGKSSSKTGMGSRRIAVLSSLVNCLESELGFLIDLLLEPFSIIRQQNDFSDSELKFIPNLDINKYVSFRKQLGYLNFIGDFLKQLGSYLVHFIPDLLKVVLYIVHSAQKNLIAEDLSQKFKNIRHLGLKRIVEFFKINSLFNYKPYIRSMFDSFISMRIPKLDIENTQAPSALMELFLIWTSNKDYLPYLVEYNKDLLPKIFACISSKKVQQSVITKVLDIIDNILKICGNEINEMEIDTEYVKPEEINLIDKVLKPYVPQLLDNLEYVLTQSSKNISFGKDTFSRREISILSHIASYIDNSEQAKKIVDLLLPYLRKSSRIIQEKTKADILRIVVKFLSVIQGLSPESELFQRYFNFISYEFSTLRSRDCRILLVHVLEEFSKLDNSLQEITKTIDELNAFSTKILDEPDFERRLNAFSHVNENAYKTYTPLQWLPLLHNCLFFIQDPDELSIRQNSSFCIIRFIDRVAEIKNKIDNDELKGSEYSNVNEKLQNLLIQIVYPAIKRGMKSNLELVRIEYLNVLSHAVKKCSTIPQFSDMACLLFDEEEANFFNNIHHIQMHRRTRALKRFSNECANGKLKNNNLMQIFAPLIGHFIFETNRMEDHVLINESISTIGIIARQLNWIQYYDLLKQYMNIISKKKDLEKMLVKTIIAILDSFHFEISETVLQQTSISLNQKIHNTIANRVIPDLKEYLSQYDDGNIEIRVPIAFSITKLLKALPQESLRSHLPGLLTTVCQILRSRNQDTRDSTRDTLIRISNFLGPLYFSFVVKELQGALTKGYQLHILGYTLNSLLTKFVPNLNVGSIDYCIQNITDIMINDVFGEVGKEKDVEEITNKMKEMKSSKSIGSFELLAKIIEFKNLGILLLPLKDIMRETQNTKTLSKVEEILQKIAIGLNANPKFDAKEMSIFCQGLISQNLDISKSTLKTKINKSNLEMNYIVQLKRDVANPIDYFDTNSYRFVQFGFTIFLAALKHEKFDLKTEENLEMLTPFVNIVGNSMYSQHQVVNILAIKVMSILCKLKLKSLDNALPVIVKQTFALIKTSGSTNSELAQNCFKLLIIVIRDCKQVDLKDAQLAFLIDLIRPDFENPDRQSTTFSLIRAIVSRKFVIPEIYDLMQSVLEIMITNQSSQTRDLSKQLLFQFLMDYPQGRGRLKNLINFLIRNLNYVFESGRQSVMEMMNLMITKFSDDILMEYAEIFFISLAMALINDDSNKCREMAGALIKILLRRMDEQHLRNVYLLIDKWFNQNDKKSLQRISVQIYGLIIESFGDKFKSHISKLLDILKNALISSKQILEQLESLNSNIEDNNENNEYLVDSVDWELGYYALNTFTKLLKSFPSILHSEKSKEIWLLVEQHILHPHTWIRLASSRLYGMYFANINPETMIPTGSNIKIDYLTKDVLKKIASSLCTQLKSEMLELELATQIRKSIYQWFAAMSTFVPSKELEPYLIFLISPIYRFINDETIKGQNIDNIKQLGKEVLDLIQKRVGTTQYHVAYNKVRQQVSDVRRERKKKRVMRGS</sequence>
<dbReference type="InterPro" id="IPR052575">
    <property type="entry name" value="SSU_processome_comp_20"/>
</dbReference>
<dbReference type="InterPro" id="IPR021133">
    <property type="entry name" value="HEAT_type_2"/>
</dbReference>
<evidence type="ECO:0000259" key="4">
    <source>
        <dbReference type="Pfam" id="PF20416"/>
    </source>
</evidence>
<gene>
    <name evidence="5" type="ORF">DEBURN_LOCUS4588</name>
</gene>
<dbReference type="Pfam" id="PF07539">
    <property type="entry name" value="UTP20_N"/>
    <property type="match status" value="1"/>
</dbReference>
<comment type="caution">
    <text evidence="5">The sequence shown here is derived from an EMBL/GenBank/DDBJ whole genome shotgun (WGS) entry which is preliminary data.</text>
</comment>
<dbReference type="InterPro" id="IPR011989">
    <property type="entry name" value="ARM-like"/>
</dbReference>
<feature type="domain" description="U3 small nucleolar RNA-associated protein 20" evidence="4">
    <location>
        <begin position="1563"/>
        <end position="1776"/>
    </location>
</feature>
<feature type="coiled-coil region" evidence="2">
    <location>
        <begin position="2142"/>
        <end position="2176"/>
    </location>
</feature>
<keyword evidence="6" id="KW-1185">Reference proteome</keyword>
<evidence type="ECO:0000256" key="2">
    <source>
        <dbReference type="SAM" id="Coils"/>
    </source>
</evidence>
<dbReference type="Pfam" id="PF20416">
    <property type="entry name" value="UTP20"/>
    <property type="match status" value="1"/>
</dbReference>
<proteinExistence type="predicted"/>
<feature type="repeat" description="HEAT" evidence="1">
    <location>
        <begin position="1547"/>
        <end position="1588"/>
    </location>
</feature>
<accession>A0A9N8ZKU2</accession>
<keyword evidence="2" id="KW-0175">Coiled coil</keyword>
<dbReference type="PANTHER" id="PTHR17695">
    <property type="entry name" value="SMALL SUBUNIT PROCESSOME COMPONENT 20 HOMOLOG"/>
    <property type="match status" value="1"/>
</dbReference>
<reference evidence="5" key="1">
    <citation type="submission" date="2021-06" db="EMBL/GenBank/DDBJ databases">
        <authorList>
            <person name="Kallberg Y."/>
            <person name="Tangrot J."/>
            <person name="Rosling A."/>
        </authorList>
    </citation>
    <scope>NUCLEOTIDE SEQUENCE</scope>
    <source>
        <strain evidence="5">AZ414A</strain>
    </source>
</reference>
<dbReference type="Proteomes" id="UP000789706">
    <property type="component" value="Unassembled WGS sequence"/>
</dbReference>
<dbReference type="Gene3D" id="1.25.10.10">
    <property type="entry name" value="Leucine-rich Repeat Variant"/>
    <property type="match status" value="3"/>
</dbReference>